<keyword evidence="1" id="KW-0732">Signal</keyword>
<evidence type="ECO:0000256" key="1">
    <source>
        <dbReference type="SAM" id="SignalP"/>
    </source>
</evidence>
<dbReference type="Proteomes" id="UP001206312">
    <property type="component" value="Unassembled WGS sequence"/>
</dbReference>
<organism evidence="2 3">
    <name type="scientific">Robiginitalea marina</name>
    <dbReference type="NCBI Taxonomy" id="2954105"/>
    <lineage>
        <taxon>Bacteria</taxon>
        <taxon>Pseudomonadati</taxon>
        <taxon>Bacteroidota</taxon>
        <taxon>Flavobacteriia</taxon>
        <taxon>Flavobacteriales</taxon>
        <taxon>Flavobacteriaceae</taxon>
        <taxon>Robiginitalea</taxon>
    </lineage>
</organism>
<protein>
    <recommendedName>
        <fullName evidence="4">DUF3244 domain-containing protein</fullName>
    </recommendedName>
</protein>
<dbReference type="EMBL" id="JAMXIB010000009">
    <property type="protein sequence ID" value="MCO5725502.1"/>
    <property type="molecule type" value="Genomic_DNA"/>
</dbReference>
<gene>
    <name evidence="2" type="ORF">NG653_11585</name>
</gene>
<sequence length="120" mass="13093">MKRNLKNFSAALVLLAVTAKAGAATTDPVKDPVEVKEIKAGTPVVQTKGQKVFVNLLNLEGESVTVKVLDSDNRVLYLQIFEQTPVVEKAFSFEQAYSGTYSVVVRNGEDLYSASVRVSR</sequence>
<comment type="caution">
    <text evidence="2">The sequence shown here is derived from an EMBL/GenBank/DDBJ whole genome shotgun (WGS) entry which is preliminary data.</text>
</comment>
<keyword evidence="3" id="KW-1185">Reference proteome</keyword>
<evidence type="ECO:0000313" key="3">
    <source>
        <dbReference type="Proteomes" id="UP001206312"/>
    </source>
</evidence>
<name>A0ABT1B0V8_9FLAO</name>
<evidence type="ECO:0008006" key="4">
    <source>
        <dbReference type="Google" id="ProtNLM"/>
    </source>
</evidence>
<proteinExistence type="predicted"/>
<reference evidence="2 3" key="1">
    <citation type="submission" date="2022-06" db="EMBL/GenBank/DDBJ databases">
        <authorList>
            <person name="Xuan X."/>
        </authorList>
    </citation>
    <scope>NUCLEOTIDE SEQUENCE [LARGE SCALE GENOMIC DNA]</scope>
    <source>
        <strain evidence="2 3">2V75</strain>
    </source>
</reference>
<evidence type="ECO:0000313" key="2">
    <source>
        <dbReference type="EMBL" id="MCO5725502.1"/>
    </source>
</evidence>
<dbReference type="RefSeq" id="WP_252741873.1">
    <property type="nucleotide sequence ID" value="NZ_JAMXIB010000009.1"/>
</dbReference>
<feature type="signal peptide" evidence="1">
    <location>
        <begin position="1"/>
        <end position="23"/>
    </location>
</feature>
<accession>A0ABT1B0V8</accession>
<feature type="chain" id="PRO_5045328765" description="DUF3244 domain-containing protein" evidence="1">
    <location>
        <begin position="24"/>
        <end position="120"/>
    </location>
</feature>